<organism evidence="3 4">
    <name type="scientific">Pseudobacillus wudalianchiensis</name>
    <dbReference type="NCBI Taxonomy" id="1743143"/>
    <lineage>
        <taxon>Bacteria</taxon>
        <taxon>Bacillati</taxon>
        <taxon>Bacillota</taxon>
        <taxon>Bacilli</taxon>
        <taxon>Bacillales</taxon>
        <taxon>Bacillaceae</taxon>
        <taxon>Pseudobacillus</taxon>
    </lineage>
</organism>
<evidence type="ECO:0000313" key="3">
    <source>
        <dbReference type="EMBL" id="OCA82147.1"/>
    </source>
</evidence>
<accession>A0A1B9AE81</accession>
<dbReference type="PRINTS" id="PR00111">
    <property type="entry name" value="ABHYDROLASE"/>
</dbReference>
<dbReference type="PANTHER" id="PTHR43039">
    <property type="entry name" value="ESTERASE-RELATED"/>
    <property type="match status" value="1"/>
</dbReference>
<dbReference type="InterPro" id="IPR029058">
    <property type="entry name" value="AB_hydrolase_fold"/>
</dbReference>
<dbReference type="EMBL" id="MAYT01000030">
    <property type="protein sequence ID" value="OCA82147.1"/>
    <property type="molecule type" value="Genomic_DNA"/>
</dbReference>
<protein>
    <submittedName>
        <fullName evidence="3">Sigma factor SigB regulation protein RsbQ</fullName>
    </submittedName>
</protein>
<evidence type="ECO:0000259" key="2">
    <source>
        <dbReference type="Pfam" id="PF12697"/>
    </source>
</evidence>
<sequence>MQQSILKRNNINITGKGTQTILFAPGFGCDQNMWRLVAPAFEEKYRIVLFDYVGSGKSDYSAYNAERYSSLYGYSQDVLDICAFLELKEAIFIGHSVGSIIGLLASIQKPEYFERLIMVGPSPCYLNEPPHYMGGFEKQDIKELMELMEMNYIGWANYLSQVIMKNPDRPELSKELSDSFCSTDPIVARQFAAATFLSDHRADLPKSVVPSLIMQCAEDAIAPLTVGDYMHRHLPHSTLRLMKATGHCPHLSHPEETIGLIQGYLKHNLVVKE</sequence>
<comment type="similarity">
    <text evidence="1">Belongs to the AB hydrolase superfamily.</text>
</comment>
<evidence type="ECO:0000256" key="1">
    <source>
        <dbReference type="ARBA" id="ARBA00008645"/>
    </source>
</evidence>
<dbReference type="Proteomes" id="UP000092578">
    <property type="component" value="Unassembled WGS sequence"/>
</dbReference>
<dbReference type="SUPFAM" id="SSF53474">
    <property type="entry name" value="alpha/beta-Hydrolases"/>
    <property type="match status" value="1"/>
</dbReference>
<keyword evidence="4" id="KW-1185">Reference proteome</keyword>
<proteinExistence type="inferred from homology"/>
<name>A0A1B9AE81_9BACI</name>
<dbReference type="Gene3D" id="3.40.50.1820">
    <property type="entry name" value="alpha/beta hydrolase"/>
    <property type="match status" value="1"/>
</dbReference>
<dbReference type="InterPro" id="IPR000073">
    <property type="entry name" value="AB_hydrolase_1"/>
</dbReference>
<dbReference type="AlphaFoldDB" id="A0A1B9AE81"/>
<feature type="domain" description="AB hydrolase-1" evidence="2">
    <location>
        <begin position="21"/>
        <end position="258"/>
    </location>
</feature>
<dbReference type="Pfam" id="PF12697">
    <property type="entry name" value="Abhydrolase_6"/>
    <property type="match status" value="1"/>
</dbReference>
<gene>
    <name evidence="3" type="ORF">A8F95_15750</name>
</gene>
<evidence type="ECO:0000313" key="4">
    <source>
        <dbReference type="Proteomes" id="UP000092578"/>
    </source>
</evidence>
<reference evidence="4" key="1">
    <citation type="submission" date="2016-05" db="EMBL/GenBank/DDBJ databases">
        <authorList>
            <person name="Liu B."/>
            <person name="Wang J."/>
            <person name="Zhu Y."/>
            <person name="Liu G."/>
            <person name="Chen Q."/>
            <person name="Chen Z."/>
            <person name="Lan J."/>
            <person name="Che J."/>
            <person name="Ge C."/>
            <person name="Shi H."/>
            <person name="Pan Z."/>
            <person name="Liu X."/>
        </authorList>
    </citation>
    <scope>NUCLEOTIDE SEQUENCE [LARGE SCALE GENOMIC DNA]</scope>
    <source>
        <strain evidence="4">FJAT-27215</strain>
    </source>
</reference>
<dbReference type="RefSeq" id="WP_065412038.1">
    <property type="nucleotide sequence ID" value="NZ_MAYT01000030.1"/>
</dbReference>
<comment type="caution">
    <text evidence="3">The sequence shown here is derived from an EMBL/GenBank/DDBJ whole genome shotgun (WGS) entry which is preliminary data.</text>
</comment>